<comment type="cofactor">
    <cofactor evidence="1">
        <name>FAD</name>
        <dbReference type="ChEBI" id="CHEBI:57692"/>
    </cofactor>
</comment>
<dbReference type="eggNOG" id="COG2081">
    <property type="taxonomic scope" value="Bacteria"/>
</dbReference>
<dbReference type="SUPFAM" id="SSF51905">
    <property type="entry name" value="FAD/NAD(P)-binding domain"/>
    <property type="match status" value="1"/>
</dbReference>
<dbReference type="Gene3D" id="3.50.50.60">
    <property type="entry name" value="FAD/NAD(P)-binding domain"/>
    <property type="match status" value="1"/>
</dbReference>
<reference evidence="7" key="1">
    <citation type="submission" date="2016-10" db="EMBL/GenBank/DDBJ databases">
        <authorList>
            <person name="Varghese N."/>
        </authorList>
    </citation>
    <scope>NUCLEOTIDE SEQUENCE [LARGE SCALE GENOMIC DNA]</scope>
    <source>
        <strain evidence="7">DSM 20406</strain>
    </source>
</reference>
<dbReference type="PANTHER" id="PTHR42887:SF2">
    <property type="entry name" value="OS12G0638800 PROTEIN"/>
    <property type="match status" value="1"/>
</dbReference>
<name>A0A1H6TG79_9FIRM</name>
<dbReference type="RefSeq" id="WP_074731957.1">
    <property type="nucleotide sequence ID" value="NZ_FNYK01000021.1"/>
</dbReference>
<feature type="domain" description="RsdA/BaiN/AoA(So)-like Rossmann fold-like" evidence="4">
    <location>
        <begin position="3"/>
        <end position="365"/>
    </location>
</feature>
<keyword evidence="2" id="KW-0285">Flavoprotein</keyword>
<dbReference type="Proteomes" id="UP000183028">
    <property type="component" value="Unassembled WGS sequence"/>
</dbReference>
<gene>
    <name evidence="6" type="ORF">SAMN04487834_102115</name>
</gene>
<evidence type="ECO:0000256" key="1">
    <source>
        <dbReference type="ARBA" id="ARBA00001974"/>
    </source>
</evidence>
<feature type="domain" description="RsdA/BaiN/AoA(So)-like insert" evidence="5">
    <location>
        <begin position="186"/>
        <end position="291"/>
    </location>
</feature>
<dbReference type="InterPro" id="IPR004792">
    <property type="entry name" value="BaiN-like"/>
</dbReference>
<proteinExistence type="predicted"/>
<dbReference type="EMBL" id="FNYK01000021">
    <property type="protein sequence ID" value="SEI74782.1"/>
    <property type="molecule type" value="Genomic_DNA"/>
</dbReference>
<dbReference type="InterPro" id="IPR057661">
    <property type="entry name" value="RsdA/BaiN/AoA(So)_Rossmann"/>
</dbReference>
<evidence type="ECO:0000259" key="5">
    <source>
        <dbReference type="Pfam" id="PF22780"/>
    </source>
</evidence>
<sequence length="374" mass="41339">MKRIIIIGAGASGLFCAIKCKELMNNVDVIVLEANKQPLKKLLATGNGRCNLSNKSLSFDQYNGEVTKPIKEIISQFDDQKEFLEEGLLTKWMGNLLYPASEQAKSVAEVLLDRAHRLGIAVLTEQTVISLKENNQGYKIICEQASYDADFVILAMGSQAGLLSTENDRQKIIGNLLPMVPFRPSLTQMYTSPVLKSLKGVRVKAIVKLTDQDALLSCEKGELLFTDYGVSGICVMQLSRFYKPGCHLEIDMMPSLEEEELEAILIKSPLTRPLMGLVNTKIEQYLFKNKEPVRTLKNLKLSITGLRDYKTSQVMQGGVVVRALDDNLESKRHPGLFVIGELLNVTGNCGGYNLHFAFASAKHVANAIEGIINA</sequence>
<dbReference type="SUPFAM" id="SSF160996">
    <property type="entry name" value="HI0933 insert domain-like"/>
    <property type="match status" value="1"/>
</dbReference>
<dbReference type="Pfam" id="PF03486">
    <property type="entry name" value="HI0933_like"/>
    <property type="match status" value="1"/>
</dbReference>
<evidence type="ECO:0000256" key="3">
    <source>
        <dbReference type="ARBA" id="ARBA00022827"/>
    </source>
</evidence>
<dbReference type="NCBIfam" id="TIGR00275">
    <property type="entry name" value="aminoacetone oxidase family FAD-binding enzyme"/>
    <property type="match status" value="1"/>
</dbReference>
<dbReference type="InterPro" id="IPR023166">
    <property type="entry name" value="BaiN-like_dom_sf"/>
</dbReference>
<dbReference type="STRING" id="322505.SAMN04487836_12118"/>
<keyword evidence="3" id="KW-0274">FAD</keyword>
<dbReference type="PRINTS" id="PR00368">
    <property type="entry name" value="FADPNR"/>
</dbReference>
<protein>
    <recommendedName>
        <fullName evidence="8">Aminoacetone oxidase family FAD-binding enzyme</fullName>
    </recommendedName>
</protein>
<evidence type="ECO:0000313" key="7">
    <source>
        <dbReference type="Proteomes" id="UP000183028"/>
    </source>
</evidence>
<evidence type="ECO:0000313" key="6">
    <source>
        <dbReference type="EMBL" id="SEI74782.1"/>
    </source>
</evidence>
<evidence type="ECO:0000256" key="2">
    <source>
        <dbReference type="ARBA" id="ARBA00022630"/>
    </source>
</evidence>
<dbReference type="Pfam" id="PF22780">
    <property type="entry name" value="HI0933_like_1st"/>
    <property type="match status" value="1"/>
</dbReference>
<organism evidence="6 7">
    <name type="scientific">Sharpea azabuensis</name>
    <dbReference type="NCBI Taxonomy" id="322505"/>
    <lineage>
        <taxon>Bacteria</taxon>
        <taxon>Bacillati</taxon>
        <taxon>Bacillota</taxon>
        <taxon>Erysipelotrichia</taxon>
        <taxon>Erysipelotrichales</taxon>
        <taxon>Coprobacillaceae</taxon>
        <taxon>Sharpea</taxon>
    </lineage>
</organism>
<dbReference type="PANTHER" id="PTHR42887">
    <property type="entry name" value="OS12G0638800 PROTEIN"/>
    <property type="match status" value="1"/>
</dbReference>
<dbReference type="Gene3D" id="2.40.30.10">
    <property type="entry name" value="Translation factors"/>
    <property type="match status" value="1"/>
</dbReference>
<dbReference type="InterPro" id="IPR055178">
    <property type="entry name" value="RsdA/BaiN/AoA(So)-like_dom"/>
</dbReference>
<keyword evidence="7" id="KW-1185">Reference proteome</keyword>
<dbReference type="OrthoDB" id="9773233at2"/>
<accession>A0A1H6TG79</accession>
<evidence type="ECO:0008006" key="8">
    <source>
        <dbReference type="Google" id="ProtNLM"/>
    </source>
</evidence>
<dbReference type="InterPro" id="IPR036188">
    <property type="entry name" value="FAD/NAD-bd_sf"/>
</dbReference>
<dbReference type="Gene3D" id="1.10.8.260">
    <property type="entry name" value="HI0933 insert domain-like"/>
    <property type="match status" value="1"/>
</dbReference>
<evidence type="ECO:0000259" key="4">
    <source>
        <dbReference type="Pfam" id="PF03486"/>
    </source>
</evidence>
<dbReference type="AlphaFoldDB" id="A0A1H6TG79"/>